<proteinExistence type="predicted"/>
<name>A0A2K1Q4I7_9GAMM</name>
<dbReference type="EMBL" id="NWUO01000030">
    <property type="protein sequence ID" value="PNS09933.1"/>
    <property type="molecule type" value="Genomic_DNA"/>
</dbReference>
<dbReference type="AlphaFoldDB" id="A0A2K1Q4I7"/>
<evidence type="ECO:0000313" key="2">
    <source>
        <dbReference type="Proteomes" id="UP000236345"/>
    </source>
</evidence>
<comment type="caution">
    <text evidence="1">The sequence shown here is derived from an EMBL/GenBank/DDBJ whole genome shotgun (WGS) entry which is preliminary data.</text>
</comment>
<sequence>MSTCNKDHRSDPYFTQLPVDQGDFGRHKCAGCAYEAGYQRGINRCMSIDMETDFQNLSESQADAVRHKSPYVAYAQGYANGLFDSY</sequence>
<dbReference type="RefSeq" id="WP_103061443.1">
    <property type="nucleotide sequence ID" value="NZ_NWUO01000030.1"/>
</dbReference>
<accession>A0A2K1Q4I7</accession>
<organism evidence="1 2">
    <name type="scientific">Mixta theicola</name>
    <dbReference type="NCBI Taxonomy" id="1458355"/>
    <lineage>
        <taxon>Bacteria</taxon>
        <taxon>Pseudomonadati</taxon>
        <taxon>Pseudomonadota</taxon>
        <taxon>Gammaproteobacteria</taxon>
        <taxon>Enterobacterales</taxon>
        <taxon>Erwiniaceae</taxon>
        <taxon>Mixta</taxon>
    </lineage>
</organism>
<dbReference type="Proteomes" id="UP000236345">
    <property type="component" value="Unassembled WGS sequence"/>
</dbReference>
<dbReference type="OrthoDB" id="1016222at2"/>
<reference evidence="2" key="1">
    <citation type="submission" date="2017-09" db="EMBL/GenBank/DDBJ databases">
        <authorList>
            <person name="Palmer M."/>
            <person name="Steenkamp E.T."/>
            <person name="Coetzee M.P."/>
            <person name="Avontuur J.R."/>
            <person name="Van Zyl E."/>
            <person name="Chan W.-Y."/>
            <person name="Blom J."/>
            <person name="Venter S.N."/>
        </authorList>
    </citation>
    <scope>NUCLEOTIDE SEQUENCE [LARGE SCALE GENOMIC DNA]</scope>
    <source>
        <strain evidence="2">QC88-366</strain>
    </source>
</reference>
<protein>
    <submittedName>
        <fullName evidence="1">Uncharacterized protein</fullName>
    </submittedName>
</protein>
<gene>
    <name evidence="1" type="ORF">COO59_20165</name>
</gene>
<evidence type="ECO:0000313" key="1">
    <source>
        <dbReference type="EMBL" id="PNS09933.1"/>
    </source>
</evidence>
<keyword evidence="2" id="KW-1185">Reference proteome</keyword>